<reference evidence="1" key="1">
    <citation type="submission" date="2023-05" db="EMBL/GenBank/DDBJ databases">
        <authorList>
            <consortium name="ELIXIR-Norway"/>
        </authorList>
    </citation>
    <scope>NUCLEOTIDE SEQUENCE</scope>
</reference>
<dbReference type="EMBL" id="OX596089">
    <property type="protein sequence ID" value="CAN0527361.1"/>
    <property type="molecule type" value="Genomic_DNA"/>
</dbReference>
<evidence type="ECO:0000313" key="1">
    <source>
        <dbReference type="EMBL" id="CAN0527361.1"/>
    </source>
</evidence>
<reference evidence="1" key="2">
    <citation type="submission" date="2025-03" db="EMBL/GenBank/DDBJ databases">
        <authorList>
            <consortium name="ELIXIR-Norway"/>
            <consortium name="Elixir Norway"/>
        </authorList>
    </citation>
    <scope>NUCLEOTIDE SEQUENCE</scope>
</reference>
<sequence length="102" mass="10854">MLYLVHCEAPVGIPDQAYSTVLLGLPTGGARGKESACQCRRCKRHSSIPRLGRFPGGGNGNPLQYSCLENATDKGAQWASAHGVAKSRTQLSTHTHTSSFSL</sequence>
<dbReference type="Proteomes" id="UP001162501">
    <property type="component" value="Chromosome 5"/>
</dbReference>
<accession>A0AC59ZXW8</accession>
<gene>
    <name evidence="1" type="ORF">MRATA1EN22A_LOCUS24235</name>
</gene>
<protein>
    <submittedName>
        <fullName evidence="1">Uncharacterized protein</fullName>
    </submittedName>
</protein>
<organism evidence="1 2">
    <name type="scientific">Rangifer tarandus platyrhynchus</name>
    <name type="common">Svalbard reindeer</name>
    <dbReference type="NCBI Taxonomy" id="3082113"/>
    <lineage>
        <taxon>Eukaryota</taxon>
        <taxon>Metazoa</taxon>
        <taxon>Chordata</taxon>
        <taxon>Craniata</taxon>
        <taxon>Vertebrata</taxon>
        <taxon>Euteleostomi</taxon>
        <taxon>Mammalia</taxon>
        <taxon>Eutheria</taxon>
        <taxon>Laurasiatheria</taxon>
        <taxon>Artiodactyla</taxon>
        <taxon>Ruminantia</taxon>
        <taxon>Pecora</taxon>
        <taxon>Cervidae</taxon>
        <taxon>Odocoileinae</taxon>
        <taxon>Rangifer</taxon>
    </lineage>
</organism>
<proteinExistence type="predicted"/>
<evidence type="ECO:0000313" key="2">
    <source>
        <dbReference type="Proteomes" id="UP001162501"/>
    </source>
</evidence>
<name>A0AC59ZXW8_RANTA</name>